<keyword evidence="5" id="KW-0175">Coiled coil</keyword>
<dbReference type="SMART" id="SM00353">
    <property type="entry name" value="HLH"/>
    <property type="match status" value="1"/>
</dbReference>
<evidence type="ECO:0000256" key="2">
    <source>
        <dbReference type="ARBA" id="ARBA00023015"/>
    </source>
</evidence>
<dbReference type="InterPro" id="IPR051358">
    <property type="entry name" value="TF_AMS/ICE1/BHLH6-like"/>
</dbReference>
<dbReference type="PANTHER" id="PTHR31945">
    <property type="entry name" value="TRANSCRIPTION FACTOR SCREAM2-RELATED"/>
    <property type="match status" value="1"/>
</dbReference>
<dbReference type="InterPro" id="IPR054502">
    <property type="entry name" value="bHLH-TF_ACT-like_plant"/>
</dbReference>
<comment type="caution">
    <text evidence="7">The sequence shown here is derived from an EMBL/GenBank/DDBJ whole genome shotgun (WGS) entry which is preliminary data.</text>
</comment>
<feature type="domain" description="BHLH" evidence="6">
    <location>
        <begin position="49"/>
        <end position="92"/>
    </location>
</feature>
<evidence type="ECO:0000256" key="1">
    <source>
        <dbReference type="ARBA" id="ARBA00004123"/>
    </source>
</evidence>
<dbReference type="InterPro" id="IPR011598">
    <property type="entry name" value="bHLH_dom"/>
</dbReference>
<evidence type="ECO:0000313" key="7">
    <source>
        <dbReference type="EMBL" id="MED6144378.1"/>
    </source>
</evidence>
<evidence type="ECO:0000313" key="8">
    <source>
        <dbReference type="Proteomes" id="UP001341840"/>
    </source>
</evidence>
<sequence length="212" mass="24335">MGNPYENRLSVSVDELYFNAENSGINNRGRMGRRNYNADDTVVYKSKNLETERRRRQKLSDRLLMLRSLMNKATIIEDAITYIKNLKDKVDSLTLELQEIEATSETLAEPKTNQTNNGEDMKEWGIKEEVRVTNIDGKKLWLKMIIEKKKGRFTQLMDVIHSFGIELIDTNITTMKGALLITASIQGMDGEALVVQQTKELMLDIINSTHTY</sequence>
<evidence type="ECO:0000256" key="3">
    <source>
        <dbReference type="ARBA" id="ARBA00023163"/>
    </source>
</evidence>
<reference evidence="7 8" key="1">
    <citation type="journal article" date="2023" name="Plants (Basel)">
        <title>Bridging the Gap: Combining Genomics and Transcriptomics Approaches to Understand Stylosanthes scabra, an Orphan Legume from the Brazilian Caatinga.</title>
        <authorList>
            <person name="Ferreira-Neto J.R.C."/>
            <person name="da Silva M.D."/>
            <person name="Binneck E."/>
            <person name="de Melo N.F."/>
            <person name="da Silva R.H."/>
            <person name="de Melo A.L.T.M."/>
            <person name="Pandolfi V."/>
            <person name="Bustamante F.O."/>
            <person name="Brasileiro-Vidal A.C."/>
            <person name="Benko-Iseppon A.M."/>
        </authorList>
    </citation>
    <scope>NUCLEOTIDE SEQUENCE [LARGE SCALE GENOMIC DNA]</scope>
    <source>
        <tissue evidence="7">Leaves</tissue>
    </source>
</reference>
<keyword evidence="2" id="KW-0805">Transcription regulation</keyword>
<keyword evidence="4" id="KW-0539">Nucleus</keyword>
<dbReference type="Pfam" id="PF22754">
    <property type="entry name" value="bHLH-TF_ACT-like_plant"/>
    <property type="match status" value="1"/>
</dbReference>
<dbReference type="PANTHER" id="PTHR31945:SF20">
    <property type="entry name" value="TRANSCRIPTION FACTOR DYT1"/>
    <property type="match status" value="1"/>
</dbReference>
<name>A0ABU6T8W8_9FABA</name>
<dbReference type="Proteomes" id="UP001341840">
    <property type="component" value="Unassembled WGS sequence"/>
</dbReference>
<keyword evidence="8" id="KW-1185">Reference proteome</keyword>
<dbReference type="SUPFAM" id="SSF47459">
    <property type="entry name" value="HLH, helix-loop-helix DNA-binding domain"/>
    <property type="match status" value="1"/>
</dbReference>
<proteinExistence type="predicted"/>
<organism evidence="7 8">
    <name type="scientific">Stylosanthes scabra</name>
    <dbReference type="NCBI Taxonomy" id="79078"/>
    <lineage>
        <taxon>Eukaryota</taxon>
        <taxon>Viridiplantae</taxon>
        <taxon>Streptophyta</taxon>
        <taxon>Embryophyta</taxon>
        <taxon>Tracheophyta</taxon>
        <taxon>Spermatophyta</taxon>
        <taxon>Magnoliopsida</taxon>
        <taxon>eudicotyledons</taxon>
        <taxon>Gunneridae</taxon>
        <taxon>Pentapetalae</taxon>
        <taxon>rosids</taxon>
        <taxon>fabids</taxon>
        <taxon>Fabales</taxon>
        <taxon>Fabaceae</taxon>
        <taxon>Papilionoideae</taxon>
        <taxon>50 kb inversion clade</taxon>
        <taxon>dalbergioids sensu lato</taxon>
        <taxon>Dalbergieae</taxon>
        <taxon>Pterocarpus clade</taxon>
        <taxon>Stylosanthes</taxon>
    </lineage>
</organism>
<dbReference type="Gene3D" id="4.10.280.10">
    <property type="entry name" value="Helix-loop-helix DNA-binding domain"/>
    <property type="match status" value="1"/>
</dbReference>
<gene>
    <name evidence="7" type="ORF">PIB30_015160</name>
</gene>
<dbReference type="EMBL" id="JASCZI010090662">
    <property type="protein sequence ID" value="MED6144378.1"/>
    <property type="molecule type" value="Genomic_DNA"/>
</dbReference>
<evidence type="ECO:0000256" key="4">
    <source>
        <dbReference type="ARBA" id="ARBA00023242"/>
    </source>
</evidence>
<comment type="subcellular location">
    <subcellularLocation>
        <location evidence="1">Nucleus</location>
    </subcellularLocation>
</comment>
<keyword evidence="3" id="KW-0804">Transcription</keyword>
<protein>
    <recommendedName>
        <fullName evidence="6">BHLH domain-containing protein</fullName>
    </recommendedName>
</protein>
<evidence type="ECO:0000259" key="6">
    <source>
        <dbReference type="SMART" id="SM00353"/>
    </source>
</evidence>
<accession>A0ABU6T8W8</accession>
<evidence type="ECO:0000256" key="5">
    <source>
        <dbReference type="SAM" id="Coils"/>
    </source>
</evidence>
<dbReference type="InterPro" id="IPR036638">
    <property type="entry name" value="HLH_DNA-bd_sf"/>
</dbReference>
<feature type="coiled-coil region" evidence="5">
    <location>
        <begin position="76"/>
        <end position="103"/>
    </location>
</feature>